<evidence type="ECO:0000256" key="7">
    <source>
        <dbReference type="ARBA" id="ARBA00023136"/>
    </source>
</evidence>
<evidence type="ECO:0000256" key="3">
    <source>
        <dbReference type="ARBA" id="ARBA00022519"/>
    </source>
</evidence>
<feature type="transmembrane region" description="Helical" evidence="11">
    <location>
        <begin position="102"/>
        <end position="124"/>
    </location>
</feature>
<evidence type="ECO:0000256" key="6">
    <source>
        <dbReference type="ARBA" id="ARBA00023065"/>
    </source>
</evidence>
<comment type="catalytic activity">
    <reaction evidence="10">
        <text>fluoride(in) = fluoride(out)</text>
        <dbReference type="Rhea" id="RHEA:76159"/>
        <dbReference type="ChEBI" id="CHEBI:17051"/>
    </reaction>
    <physiologicalReaction direction="left-to-right" evidence="10">
        <dbReference type="Rhea" id="RHEA:76160"/>
    </physiologicalReaction>
</comment>
<dbReference type="InterPro" id="IPR003691">
    <property type="entry name" value="FluC"/>
</dbReference>
<evidence type="ECO:0000256" key="10">
    <source>
        <dbReference type="ARBA" id="ARBA00035585"/>
    </source>
</evidence>
<feature type="binding site" evidence="11">
    <location>
        <position position="77"/>
    </location>
    <ligand>
        <name>Na(+)</name>
        <dbReference type="ChEBI" id="CHEBI:29101"/>
        <note>structural</note>
    </ligand>
</feature>
<dbReference type="Pfam" id="PF02537">
    <property type="entry name" value="CRCB"/>
    <property type="match status" value="1"/>
</dbReference>
<dbReference type="GO" id="GO:0005886">
    <property type="term" value="C:plasma membrane"/>
    <property type="evidence" value="ECO:0007669"/>
    <property type="project" value="UniProtKB-SubCell"/>
</dbReference>
<keyword evidence="6 11" id="KW-0406">Ion transport</keyword>
<evidence type="ECO:0000256" key="8">
    <source>
        <dbReference type="ARBA" id="ARBA00023303"/>
    </source>
</evidence>
<proteinExistence type="inferred from homology"/>
<dbReference type="RefSeq" id="WP_017872173.1">
    <property type="nucleotide sequence ID" value="NZ_CP187957.1"/>
</dbReference>
<organism evidence="12">
    <name type="scientific">Candidatus Caldatribacterium saccharofermentans</name>
    <dbReference type="NCBI Taxonomy" id="1454753"/>
    <lineage>
        <taxon>Bacteria</taxon>
        <taxon>Pseudomonadati</taxon>
        <taxon>Atribacterota</taxon>
        <taxon>Atribacteria</taxon>
        <taxon>Atribacterales</taxon>
        <taxon>Candidatus Caldatribacteriaceae</taxon>
        <taxon>Candidatus Caldatribacterium</taxon>
    </lineage>
</organism>
<evidence type="ECO:0000256" key="11">
    <source>
        <dbReference type="HAMAP-Rule" id="MF_00454"/>
    </source>
</evidence>
<dbReference type="PANTHER" id="PTHR28259">
    <property type="entry name" value="FLUORIDE EXPORT PROTEIN 1-RELATED"/>
    <property type="match status" value="1"/>
</dbReference>
<gene>
    <name evidence="11 12" type="primary">crcB</name>
    <name evidence="11" type="synonym">fluC</name>
    <name evidence="12" type="ORF">ENW11_06650</name>
</gene>
<evidence type="ECO:0000256" key="1">
    <source>
        <dbReference type="ARBA" id="ARBA00004651"/>
    </source>
</evidence>
<evidence type="ECO:0000256" key="4">
    <source>
        <dbReference type="ARBA" id="ARBA00022692"/>
    </source>
</evidence>
<dbReference type="HAMAP" id="MF_00454">
    <property type="entry name" value="FluC"/>
    <property type="match status" value="1"/>
</dbReference>
<dbReference type="GO" id="GO:0046872">
    <property type="term" value="F:metal ion binding"/>
    <property type="evidence" value="ECO:0007669"/>
    <property type="project" value="UniProtKB-KW"/>
</dbReference>
<keyword evidence="2 11" id="KW-1003">Cell membrane</keyword>
<dbReference type="AlphaFoldDB" id="A0A7V4TGV6"/>
<feature type="transmembrane region" description="Helical" evidence="11">
    <location>
        <begin position="34"/>
        <end position="54"/>
    </location>
</feature>
<sequence length="125" mass="13709">MKDLLLVGLGGALGAVLRFSVGWWVQKNILTFPLGTFLINVLGSFFLGFIMYAVEYGGFVDRELRVFLTIGVLGAFTTFSSLEYESLRLFEEGELSLFFLNLFGNVVLGLGAVVLGKVLAGVFFH</sequence>
<comment type="subcellular location">
    <subcellularLocation>
        <location evidence="1 11">Cell membrane</location>
        <topology evidence="1 11">Multi-pass membrane protein</topology>
    </subcellularLocation>
</comment>
<keyword evidence="7 11" id="KW-0472">Membrane</keyword>
<keyword evidence="11" id="KW-0915">Sodium</keyword>
<accession>A0A7V4TGV6</accession>
<comment type="function">
    <text evidence="11">Fluoride-specific ion channel. Important for reducing fluoride concentration in the cell, thus reducing its toxicity.</text>
</comment>
<comment type="caution">
    <text evidence="12">The sequence shown here is derived from an EMBL/GenBank/DDBJ whole genome shotgun (WGS) entry which is preliminary data.</text>
</comment>
<dbReference type="PANTHER" id="PTHR28259:SF1">
    <property type="entry name" value="FLUORIDE EXPORT PROTEIN 1-RELATED"/>
    <property type="match status" value="1"/>
</dbReference>
<keyword evidence="11" id="KW-0813">Transport</keyword>
<evidence type="ECO:0000256" key="9">
    <source>
        <dbReference type="ARBA" id="ARBA00035120"/>
    </source>
</evidence>
<keyword evidence="5 11" id="KW-1133">Transmembrane helix</keyword>
<evidence type="ECO:0000256" key="2">
    <source>
        <dbReference type="ARBA" id="ARBA00022475"/>
    </source>
</evidence>
<reference evidence="12" key="1">
    <citation type="journal article" date="2020" name="mSystems">
        <title>Genome- and Community-Level Interaction Insights into Carbon Utilization and Element Cycling Functions of Hydrothermarchaeota in Hydrothermal Sediment.</title>
        <authorList>
            <person name="Zhou Z."/>
            <person name="Liu Y."/>
            <person name="Xu W."/>
            <person name="Pan J."/>
            <person name="Luo Z.H."/>
            <person name="Li M."/>
        </authorList>
    </citation>
    <scope>NUCLEOTIDE SEQUENCE [LARGE SCALE GENOMIC DNA]</scope>
    <source>
        <strain evidence="12">SpSt-82</strain>
    </source>
</reference>
<name>A0A7V4TGV6_9BACT</name>
<comment type="activity regulation">
    <text evidence="11">Na(+) is not transported, but it plays an essential structural role and its presence is essential for fluoride channel function.</text>
</comment>
<dbReference type="GO" id="GO:0140114">
    <property type="term" value="P:cellular detoxification of fluoride"/>
    <property type="evidence" value="ECO:0007669"/>
    <property type="project" value="UniProtKB-UniRule"/>
</dbReference>
<keyword evidence="11" id="KW-0479">Metal-binding</keyword>
<keyword evidence="3" id="KW-0997">Cell inner membrane</keyword>
<protein>
    <recommendedName>
        <fullName evidence="11">Fluoride-specific ion channel FluC</fullName>
    </recommendedName>
</protein>
<dbReference type="GO" id="GO:0062054">
    <property type="term" value="F:fluoride channel activity"/>
    <property type="evidence" value="ECO:0007669"/>
    <property type="project" value="UniProtKB-UniRule"/>
</dbReference>
<evidence type="ECO:0000256" key="5">
    <source>
        <dbReference type="ARBA" id="ARBA00022989"/>
    </source>
</evidence>
<feature type="binding site" evidence="11">
    <location>
        <position position="74"/>
    </location>
    <ligand>
        <name>Na(+)</name>
        <dbReference type="ChEBI" id="CHEBI:29101"/>
        <note>structural</note>
    </ligand>
</feature>
<evidence type="ECO:0000313" key="12">
    <source>
        <dbReference type="EMBL" id="HGY39462.1"/>
    </source>
</evidence>
<feature type="transmembrane region" description="Helical" evidence="11">
    <location>
        <begin position="66"/>
        <end position="82"/>
    </location>
</feature>
<comment type="similarity">
    <text evidence="9 11">Belongs to the fluoride channel Fluc/FEX (TC 1.A.43) family.</text>
</comment>
<dbReference type="NCBIfam" id="TIGR00494">
    <property type="entry name" value="crcB"/>
    <property type="match status" value="1"/>
</dbReference>
<dbReference type="EMBL" id="DTIY01000043">
    <property type="protein sequence ID" value="HGY39462.1"/>
    <property type="molecule type" value="Genomic_DNA"/>
</dbReference>
<keyword evidence="8 11" id="KW-0407">Ion channel</keyword>
<keyword evidence="4 11" id="KW-0812">Transmembrane</keyword>